<evidence type="ECO:0000313" key="1">
    <source>
        <dbReference type="EMBL" id="MBB5807659.1"/>
    </source>
</evidence>
<dbReference type="Proteomes" id="UP000552097">
    <property type="component" value="Unassembled WGS sequence"/>
</dbReference>
<protein>
    <submittedName>
        <fullName evidence="1">Uncharacterized protein</fullName>
    </submittedName>
</protein>
<organism evidence="1 2">
    <name type="scientific">Saccharothrix ecbatanensis</name>
    <dbReference type="NCBI Taxonomy" id="1105145"/>
    <lineage>
        <taxon>Bacteria</taxon>
        <taxon>Bacillati</taxon>
        <taxon>Actinomycetota</taxon>
        <taxon>Actinomycetes</taxon>
        <taxon>Pseudonocardiales</taxon>
        <taxon>Pseudonocardiaceae</taxon>
        <taxon>Saccharothrix</taxon>
    </lineage>
</organism>
<name>A0A7W9M560_9PSEU</name>
<proteinExistence type="predicted"/>
<reference evidence="1 2" key="1">
    <citation type="submission" date="2020-08" db="EMBL/GenBank/DDBJ databases">
        <title>Sequencing the genomes of 1000 actinobacteria strains.</title>
        <authorList>
            <person name="Klenk H.-P."/>
        </authorList>
    </citation>
    <scope>NUCLEOTIDE SEQUENCE [LARGE SCALE GENOMIC DNA]</scope>
    <source>
        <strain evidence="1 2">DSM 45486</strain>
    </source>
</reference>
<dbReference type="EMBL" id="JACHMO010000001">
    <property type="protein sequence ID" value="MBB5807659.1"/>
    <property type="molecule type" value="Genomic_DNA"/>
</dbReference>
<sequence length="64" mass="6539">MGGVVPVEVVVQGGGGLLDGVEPVVVEQFFFTWPKKFSALELVAVIDEAAFVTAAKNGGFDGAA</sequence>
<evidence type="ECO:0000313" key="2">
    <source>
        <dbReference type="Proteomes" id="UP000552097"/>
    </source>
</evidence>
<dbReference type="AlphaFoldDB" id="A0A7W9M560"/>
<keyword evidence="2" id="KW-1185">Reference proteome</keyword>
<gene>
    <name evidence="1" type="ORF">F4560_007427</name>
</gene>
<comment type="caution">
    <text evidence="1">The sequence shown here is derived from an EMBL/GenBank/DDBJ whole genome shotgun (WGS) entry which is preliminary data.</text>
</comment>
<accession>A0A7W9M560</accession>
<dbReference type="RefSeq" id="WP_246479275.1">
    <property type="nucleotide sequence ID" value="NZ_JACHMO010000001.1"/>
</dbReference>